<comment type="similarity">
    <text evidence="1">Belongs to the universal ribosomal protein uL11 family.</text>
</comment>
<dbReference type="PANTHER" id="PTHR11661">
    <property type="entry name" value="60S RIBOSOMAL PROTEIN L12"/>
    <property type="match status" value="1"/>
</dbReference>
<dbReference type="PANTHER" id="PTHR11661:SF2">
    <property type="entry name" value="LARGE RIBOSOMAL SUBUNIT PROTEIN UL11"/>
    <property type="match status" value="1"/>
</dbReference>
<keyword evidence="2" id="KW-0689">Ribosomal protein</keyword>
<dbReference type="RefSeq" id="XP_029655131.1">
    <property type="nucleotide sequence ID" value="XM_029799271.1"/>
</dbReference>
<evidence type="ECO:0000313" key="5">
    <source>
        <dbReference type="Proteomes" id="UP000515154"/>
    </source>
</evidence>
<keyword evidence="3" id="KW-0687">Ribonucleoprotein</keyword>
<proteinExistence type="inferred from homology"/>
<feature type="domain" description="Large ribosomal subunit protein uL11 N-terminal" evidence="4">
    <location>
        <begin position="31"/>
        <end position="87"/>
    </location>
</feature>
<accession>A0A6P7U2G0</accession>
<dbReference type="GO" id="GO:0022625">
    <property type="term" value="C:cytosolic large ribosomal subunit"/>
    <property type="evidence" value="ECO:0007669"/>
    <property type="project" value="TreeGrafter"/>
</dbReference>
<dbReference type="SMART" id="SM00649">
    <property type="entry name" value="RL11"/>
    <property type="match status" value="1"/>
</dbReference>
<dbReference type="GO" id="GO:0003735">
    <property type="term" value="F:structural constituent of ribosome"/>
    <property type="evidence" value="ECO:0007669"/>
    <property type="project" value="InterPro"/>
</dbReference>
<dbReference type="InterPro" id="IPR000911">
    <property type="entry name" value="Ribosomal_uL11"/>
</dbReference>
<dbReference type="GO" id="GO:0006412">
    <property type="term" value="P:translation"/>
    <property type="evidence" value="ECO:0007669"/>
    <property type="project" value="InterPro"/>
</dbReference>
<keyword evidence="5" id="KW-1185">Reference proteome</keyword>
<organism evidence="5 6">
    <name type="scientific">Octopus sinensis</name>
    <name type="common">East Asian common octopus</name>
    <dbReference type="NCBI Taxonomy" id="2607531"/>
    <lineage>
        <taxon>Eukaryota</taxon>
        <taxon>Metazoa</taxon>
        <taxon>Spiralia</taxon>
        <taxon>Lophotrochozoa</taxon>
        <taxon>Mollusca</taxon>
        <taxon>Cephalopoda</taxon>
        <taxon>Coleoidea</taxon>
        <taxon>Octopodiformes</taxon>
        <taxon>Octopoda</taxon>
        <taxon>Incirrata</taxon>
        <taxon>Octopodidae</taxon>
        <taxon>Octopus</taxon>
    </lineage>
</organism>
<dbReference type="InterPro" id="IPR036796">
    <property type="entry name" value="Ribosomal_uL11_N_sf"/>
</dbReference>
<dbReference type="Proteomes" id="UP000515154">
    <property type="component" value="Unplaced"/>
</dbReference>
<dbReference type="AlphaFoldDB" id="A0A6P7U2G0"/>
<dbReference type="InterPro" id="IPR020784">
    <property type="entry name" value="Ribosomal_uL11_N"/>
</dbReference>
<dbReference type="GO" id="GO:0070180">
    <property type="term" value="F:large ribosomal subunit rRNA binding"/>
    <property type="evidence" value="ECO:0007669"/>
    <property type="project" value="TreeGrafter"/>
</dbReference>
<name>A0A6P7U2G0_9MOLL</name>
<gene>
    <name evidence="6" type="primary">LOC115228782</name>
</gene>
<reference evidence="6" key="1">
    <citation type="submission" date="2025-08" db="UniProtKB">
        <authorList>
            <consortium name="RefSeq"/>
        </authorList>
    </citation>
    <scope>IDENTIFICATION</scope>
</reference>
<evidence type="ECO:0000256" key="1">
    <source>
        <dbReference type="ARBA" id="ARBA00010537"/>
    </source>
</evidence>
<dbReference type="KEGG" id="osn:115228782"/>
<evidence type="ECO:0000256" key="2">
    <source>
        <dbReference type="ARBA" id="ARBA00022980"/>
    </source>
</evidence>
<evidence type="ECO:0000313" key="6">
    <source>
        <dbReference type="RefSeq" id="XP_029655131.1"/>
    </source>
</evidence>
<evidence type="ECO:0000256" key="3">
    <source>
        <dbReference type="ARBA" id="ARBA00023274"/>
    </source>
</evidence>
<evidence type="ECO:0000259" key="4">
    <source>
        <dbReference type="Pfam" id="PF03946"/>
    </source>
</evidence>
<sequence>MELSDTCVCCDVQVRSNCSSYWYISLRDSQVKLRVVGGEIGASSTIAPRIAPLGLPAKKVAEDIAKSTTDWKGIKIAVQLRIQNRQYTMTIIPSSSALIMKIVNTTRLQAKLESGNSLNVKMESI</sequence>
<dbReference type="Pfam" id="PF03946">
    <property type="entry name" value="Ribosomal_L11_N"/>
    <property type="match status" value="1"/>
</dbReference>
<protein>
    <submittedName>
        <fullName evidence="6">60S ribosomal protein L12-A-like</fullName>
    </submittedName>
</protein>
<dbReference type="SUPFAM" id="SSF54747">
    <property type="entry name" value="Ribosomal L11/L12e N-terminal domain"/>
    <property type="match status" value="1"/>
</dbReference>
<dbReference type="Gene3D" id="3.30.1550.10">
    <property type="entry name" value="Ribosomal protein L11/L12, N-terminal domain"/>
    <property type="match status" value="1"/>
</dbReference>